<reference evidence="2" key="1">
    <citation type="journal article" date="2015" name="Nat. Genet.">
        <title>The genome and transcriptome of the zoonotic hookworm Ancylostoma ceylanicum identify infection-specific gene families.</title>
        <authorList>
            <person name="Schwarz E.M."/>
            <person name="Hu Y."/>
            <person name="Antoshechkin I."/>
            <person name="Miller M.M."/>
            <person name="Sternberg P.W."/>
            <person name="Aroian R.V."/>
        </authorList>
    </citation>
    <scope>NUCLEOTIDE SEQUENCE</scope>
    <source>
        <strain evidence="2">HY135</strain>
    </source>
</reference>
<gene>
    <name evidence="1" type="primary">Acey_s0047.g1487</name>
    <name evidence="1" type="ORF">Y032_0047g1487</name>
</gene>
<comment type="caution">
    <text evidence="1">The sequence shown here is derived from an EMBL/GenBank/DDBJ whole genome shotgun (WGS) entry which is preliminary data.</text>
</comment>
<keyword evidence="2" id="KW-1185">Reference proteome</keyword>
<dbReference type="AlphaFoldDB" id="A0A016UAW0"/>
<evidence type="ECO:0000313" key="1">
    <source>
        <dbReference type="EMBL" id="EYC12449.1"/>
    </source>
</evidence>
<accession>A0A016UAW0</accession>
<dbReference type="EMBL" id="JARK01001383">
    <property type="protein sequence ID" value="EYC12449.1"/>
    <property type="molecule type" value="Genomic_DNA"/>
</dbReference>
<dbReference type="Proteomes" id="UP000024635">
    <property type="component" value="Unassembled WGS sequence"/>
</dbReference>
<sequence>MIASSPHHSASLSIRFELLTGDSTDEFSSHSSVISYEPIANSSLEKSTLQELFQDTLYVLFLLPDVGLLIPLNRRQIRGRVPLRRGVTDFEIGLRLASSAPQPISINKHFIQ</sequence>
<protein>
    <submittedName>
        <fullName evidence="1">Uncharacterized protein</fullName>
    </submittedName>
</protein>
<organism evidence="1 2">
    <name type="scientific">Ancylostoma ceylanicum</name>
    <dbReference type="NCBI Taxonomy" id="53326"/>
    <lineage>
        <taxon>Eukaryota</taxon>
        <taxon>Metazoa</taxon>
        <taxon>Ecdysozoa</taxon>
        <taxon>Nematoda</taxon>
        <taxon>Chromadorea</taxon>
        <taxon>Rhabditida</taxon>
        <taxon>Rhabditina</taxon>
        <taxon>Rhabditomorpha</taxon>
        <taxon>Strongyloidea</taxon>
        <taxon>Ancylostomatidae</taxon>
        <taxon>Ancylostomatinae</taxon>
        <taxon>Ancylostoma</taxon>
    </lineage>
</organism>
<evidence type="ECO:0000313" key="2">
    <source>
        <dbReference type="Proteomes" id="UP000024635"/>
    </source>
</evidence>
<proteinExistence type="predicted"/>
<name>A0A016UAW0_9BILA</name>